<comment type="caution">
    <text evidence="2">The sequence shown here is derived from an EMBL/GenBank/DDBJ whole genome shotgun (WGS) entry which is preliminary data.</text>
</comment>
<dbReference type="InterPro" id="IPR045177">
    <property type="entry name" value="FDM1-5/IDN2"/>
</dbReference>
<dbReference type="AlphaFoldDB" id="A0A2P5DSS2"/>
<evidence type="ECO:0000259" key="1">
    <source>
        <dbReference type="Pfam" id="PF03468"/>
    </source>
</evidence>
<evidence type="ECO:0000313" key="3">
    <source>
        <dbReference type="Proteomes" id="UP000237000"/>
    </source>
</evidence>
<name>A0A2P5DSS2_TREOI</name>
<evidence type="ECO:0000313" key="2">
    <source>
        <dbReference type="EMBL" id="PON76328.1"/>
    </source>
</evidence>
<dbReference type="InParanoid" id="A0A2P5DSS2"/>
<dbReference type="InterPro" id="IPR005380">
    <property type="entry name" value="XS_domain"/>
</dbReference>
<dbReference type="Gene3D" id="3.30.70.2890">
    <property type="entry name" value="XS domain"/>
    <property type="match status" value="1"/>
</dbReference>
<reference evidence="3" key="1">
    <citation type="submission" date="2016-06" db="EMBL/GenBank/DDBJ databases">
        <title>Parallel loss of symbiosis genes in relatives of nitrogen-fixing non-legume Parasponia.</title>
        <authorList>
            <person name="Van Velzen R."/>
            <person name="Holmer R."/>
            <person name="Bu F."/>
            <person name="Rutten L."/>
            <person name="Van Zeijl A."/>
            <person name="Liu W."/>
            <person name="Santuari L."/>
            <person name="Cao Q."/>
            <person name="Sharma T."/>
            <person name="Shen D."/>
            <person name="Roswanjaya Y."/>
            <person name="Wardhani T."/>
            <person name="Kalhor M.S."/>
            <person name="Jansen J."/>
            <person name="Van den Hoogen J."/>
            <person name="Gungor B."/>
            <person name="Hartog M."/>
            <person name="Hontelez J."/>
            <person name="Verver J."/>
            <person name="Yang W.-C."/>
            <person name="Schijlen E."/>
            <person name="Repin R."/>
            <person name="Schilthuizen M."/>
            <person name="Schranz E."/>
            <person name="Heidstra R."/>
            <person name="Miyata K."/>
            <person name="Fedorova E."/>
            <person name="Kohlen W."/>
            <person name="Bisseling T."/>
            <person name="Smit S."/>
            <person name="Geurts R."/>
        </authorList>
    </citation>
    <scope>NUCLEOTIDE SEQUENCE [LARGE SCALE GENOMIC DNA]</scope>
    <source>
        <strain evidence="3">cv. RG33-2</strain>
    </source>
</reference>
<accession>A0A2P5DSS2</accession>
<organism evidence="2 3">
    <name type="scientific">Trema orientale</name>
    <name type="common">Charcoal tree</name>
    <name type="synonym">Celtis orientalis</name>
    <dbReference type="NCBI Taxonomy" id="63057"/>
    <lineage>
        <taxon>Eukaryota</taxon>
        <taxon>Viridiplantae</taxon>
        <taxon>Streptophyta</taxon>
        <taxon>Embryophyta</taxon>
        <taxon>Tracheophyta</taxon>
        <taxon>Spermatophyta</taxon>
        <taxon>Magnoliopsida</taxon>
        <taxon>eudicotyledons</taxon>
        <taxon>Gunneridae</taxon>
        <taxon>Pentapetalae</taxon>
        <taxon>rosids</taxon>
        <taxon>fabids</taxon>
        <taxon>Rosales</taxon>
        <taxon>Cannabaceae</taxon>
        <taxon>Trema</taxon>
    </lineage>
</organism>
<keyword evidence="3" id="KW-1185">Reference proteome</keyword>
<sequence>MESPRSRMDRRTGKSHEELMKGIQEVKVAYDVTTGLVVHQKWWLSAMLFEKAYAEDHHGKKEWYGESEQKSGFYAWIARHDDYSSSNFVGEYLRNNGFLENLPEIMEEELRLLVRHVCELTKRPSNDQEKVNSELESKTRELTVRQAELEKREAENMQVKFSKALVKEISSDAVIGVKNTMGKFDTKAFFEAIKRGRFYLQSMNCGFSGMLYSIINEDDEEEIDEEEIEHSAKMLFSLCEHYFLDEGWHPFRVIIVKDEQTVRF</sequence>
<dbReference type="PANTHER" id="PTHR21596:SF65">
    <property type="entry name" value="PROTEIN INVOLVED IN DE NOVO 2-RELATED"/>
    <property type="match status" value="1"/>
</dbReference>
<feature type="domain" description="XS" evidence="1">
    <location>
        <begin position="44"/>
        <end position="84"/>
    </location>
</feature>
<dbReference type="Proteomes" id="UP000237000">
    <property type="component" value="Unassembled WGS sequence"/>
</dbReference>
<protein>
    <submittedName>
        <fullName evidence="2">XS domain containing protein</fullName>
    </submittedName>
</protein>
<dbReference type="OrthoDB" id="1892195at2759"/>
<gene>
    <name evidence="2" type="ORF">TorRG33x02_242680</name>
</gene>
<dbReference type="GO" id="GO:0080188">
    <property type="term" value="P:gene silencing by siRNA-directed DNA methylation"/>
    <property type="evidence" value="ECO:0007669"/>
    <property type="project" value="InterPro"/>
</dbReference>
<dbReference type="InterPro" id="IPR038588">
    <property type="entry name" value="XS_domain_sf"/>
</dbReference>
<dbReference type="Pfam" id="PF03468">
    <property type="entry name" value="XS"/>
    <property type="match status" value="1"/>
</dbReference>
<proteinExistence type="predicted"/>
<dbReference type="STRING" id="63057.A0A2P5DSS2"/>
<dbReference type="EMBL" id="JXTC01000251">
    <property type="protein sequence ID" value="PON76328.1"/>
    <property type="molecule type" value="Genomic_DNA"/>
</dbReference>
<dbReference type="PANTHER" id="PTHR21596">
    <property type="entry name" value="RIBONUCLEASE P SUBUNIT P38"/>
    <property type="match status" value="1"/>
</dbReference>